<dbReference type="EMBL" id="BJYD01000017">
    <property type="protein sequence ID" value="GEN53602.1"/>
    <property type="molecule type" value="Genomic_DNA"/>
</dbReference>
<dbReference type="Proteomes" id="UP000321886">
    <property type="component" value="Unassembled WGS sequence"/>
</dbReference>
<dbReference type="AlphaFoldDB" id="A0A511WW50"/>
<keyword evidence="2" id="KW-1185">Reference proteome</keyword>
<comment type="caution">
    <text evidence="1">The sequence shown here is derived from an EMBL/GenBank/DDBJ whole genome shotgun (WGS) entry which is preliminary data.</text>
</comment>
<sequence>MCSRSKKFTRRDRAERERIFLQTGMSMLSFEYNKSKEVLDVLSIEIFNLLSFTSLQKRSTMGTNKN</sequence>
<organism evidence="1 2">
    <name type="scientific">Halobacillus faecis</name>
    <dbReference type="NCBI Taxonomy" id="360184"/>
    <lineage>
        <taxon>Bacteria</taxon>
        <taxon>Bacillati</taxon>
        <taxon>Bacillota</taxon>
        <taxon>Bacilli</taxon>
        <taxon>Bacillales</taxon>
        <taxon>Bacillaceae</taxon>
        <taxon>Halobacillus</taxon>
    </lineage>
</organism>
<name>A0A511WW50_9BACI</name>
<gene>
    <name evidence="1" type="ORF">HFA01_18640</name>
</gene>
<protein>
    <submittedName>
        <fullName evidence="1">Uncharacterized protein</fullName>
    </submittedName>
</protein>
<proteinExistence type="predicted"/>
<evidence type="ECO:0000313" key="1">
    <source>
        <dbReference type="EMBL" id="GEN53602.1"/>
    </source>
</evidence>
<accession>A0A511WW50</accession>
<reference evidence="1 2" key="1">
    <citation type="submission" date="2019-07" db="EMBL/GenBank/DDBJ databases">
        <title>Whole genome shotgun sequence of Halobacillus faecis NBRC 103569.</title>
        <authorList>
            <person name="Hosoyama A."/>
            <person name="Uohara A."/>
            <person name="Ohji S."/>
            <person name="Ichikawa N."/>
        </authorList>
    </citation>
    <scope>NUCLEOTIDE SEQUENCE [LARGE SCALE GENOMIC DNA]</scope>
    <source>
        <strain evidence="1 2">NBRC 103569</strain>
    </source>
</reference>
<evidence type="ECO:0000313" key="2">
    <source>
        <dbReference type="Proteomes" id="UP000321886"/>
    </source>
</evidence>